<feature type="transmembrane region" description="Helical" evidence="1">
    <location>
        <begin position="31"/>
        <end position="53"/>
    </location>
</feature>
<accession>A0AA87Q4R8</accession>
<sequence>MHTLEAALIYHWHRKTLSEEEILQMLNPREVILRTMIGFAVLAVVILCLSWTAEPNSERPQVAAAAQTYAVSAEGQ</sequence>
<protein>
    <submittedName>
        <fullName evidence="2">Uncharacterized protein</fullName>
    </submittedName>
</protein>
<evidence type="ECO:0000313" key="3">
    <source>
        <dbReference type="Proteomes" id="UP000026941"/>
    </source>
</evidence>
<keyword evidence="1" id="KW-1133">Transmembrane helix</keyword>
<name>A0AA87Q4R8_RHIRH</name>
<keyword evidence="1" id="KW-0812">Transmembrane</keyword>
<dbReference type="EMBL" id="BAYX01000002">
    <property type="protein sequence ID" value="GAJ91507.1"/>
    <property type="molecule type" value="Genomic_DNA"/>
</dbReference>
<comment type="caution">
    <text evidence="2">The sequence shown here is derived from an EMBL/GenBank/DDBJ whole genome shotgun (WGS) entry which is preliminary data.</text>
</comment>
<evidence type="ECO:0000313" key="2">
    <source>
        <dbReference type="EMBL" id="GAJ91507.1"/>
    </source>
</evidence>
<dbReference type="AlphaFoldDB" id="A0AA87Q4R8"/>
<reference evidence="2 3" key="1">
    <citation type="submission" date="2014-05" db="EMBL/GenBank/DDBJ databases">
        <title>Whole genome shotgun sequence of Rhizobium rhizogenes NBRC 13257.</title>
        <authorList>
            <person name="Katano-Makiyama Y."/>
            <person name="Hosoyama A."/>
            <person name="Hashimoto M."/>
            <person name="Hosoyama Y."/>
            <person name="Noguchi M."/>
            <person name="Tsuchikane K."/>
            <person name="Kimura A."/>
            <person name="Ohji S."/>
            <person name="Ichikawa N."/>
            <person name="Yamazoe A."/>
            <person name="Fujita N."/>
        </authorList>
    </citation>
    <scope>NUCLEOTIDE SEQUENCE [LARGE SCALE GENOMIC DNA]</scope>
    <source>
        <strain evidence="2 3">NBRC 13257</strain>
    </source>
</reference>
<dbReference type="RefSeq" id="WP_007693159.1">
    <property type="nucleotide sequence ID" value="NZ_BAYX01000002.1"/>
</dbReference>
<gene>
    <name evidence="2" type="ORF">RRH01S_02_01750</name>
</gene>
<proteinExistence type="predicted"/>
<organism evidence="2 3">
    <name type="scientific">Rhizobium rhizogenes NBRC 13257</name>
    <dbReference type="NCBI Taxonomy" id="1220581"/>
    <lineage>
        <taxon>Bacteria</taxon>
        <taxon>Pseudomonadati</taxon>
        <taxon>Pseudomonadota</taxon>
        <taxon>Alphaproteobacteria</taxon>
        <taxon>Hyphomicrobiales</taxon>
        <taxon>Rhizobiaceae</taxon>
        <taxon>Rhizobium/Agrobacterium group</taxon>
        <taxon>Rhizobium</taxon>
    </lineage>
</organism>
<dbReference type="Proteomes" id="UP000026941">
    <property type="component" value="Unassembled WGS sequence"/>
</dbReference>
<evidence type="ECO:0000256" key="1">
    <source>
        <dbReference type="SAM" id="Phobius"/>
    </source>
</evidence>
<keyword evidence="1" id="KW-0472">Membrane</keyword>